<dbReference type="CDD" id="cd01949">
    <property type="entry name" value="GGDEF"/>
    <property type="match status" value="1"/>
</dbReference>
<keyword evidence="1" id="KW-0812">Transmembrane</keyword>
<dbReference type="Pfam" id="PF00990">
    <property type="entry name" value="GGDEF"/>
    <property type="match status" value="1"/>
</dbReference>
<feature type="transmembrane region" description="Helical" evidence="1">
    <location>
        <begin position="12"/>
        <end position="31"/>
    </location>
</feature>
<feature type="transmembrane region" description="Helical" evidence="1">
    <location>
        <begin position="37"/>
        <end position="55"/>
    </location>
</feature>
<keyword evidence="1" id="KW-1133">Transmembrane helix</keyword>
<dbReference type="InterPro" id="IPR050469">
    <property type="entry name" value="Diguanylate_Cyclase"/>
</dbReference>
<keyword evidence="3" id="KW-0548">Nucleotidyltransferase</keyword>
<feature type="domain" description="GGDEF" evidence="2">
    <location>
        <begin position="99"/>
        <end position="225"/>
    </location>
</feature>
<dbReference type="InterPro" id="IPR000160">
    <property type="entry name" value="GGDEF_dom"/>
</dbReference>
<dbReference type="GO" id="GO:0052621">
    <property type="term" value="F:diguanylate cyclase activity"/>
    <property type="evidence" value="ECO:0007669"/>
    <property type="project" value="UniProtKB-EC"/>
</dbReference>
<dbReference type="EMBL" id="OMOF01000923">
    <property type="protein sequence ID" value="SPF56588.1"/>
    <property type="molecule type" value="Genomic_DNA"/>
</dbReference>
<dbReference type="OrthoDB" id="9783388at2"/>
<keyword evidence="1" id="KW-0472">Membrane</keyword>
<evidence type="ECO:0000259" key="2">
    <source>
        <dbReference type="PROSITE" id="PS50887"/>
    </source>
</evidence>
<dbReference type="Proteomes" id="UP000238916">
    <property type="component" value="Unassembled WGS sequence"/>
</dbReference>
<evidence type="ECO:0000313" key="3">
    <source>
        <dbReference type="EMBL" id="SPF56588.1"/>
    </source>
</evidence>
<dbReference type="PANTHER" id="PTHR45138:SF24">
    <property type="entry name" value="DIGUANYLATE CYCLASE DGCC-RELATED"/>
    <property type="match status" value="1"/>
</dbReference>
<reference evidence="4" key="1">
    <citation type="submission" date="2018-02" db="EMBL/GenBank/DDBJ databases">
        <authorList>
            <person name="Hausmann B."/>
        </authorList>
    </citation>
    <scope>NUCLEOTIDE SEQUENCE [LARGE SCALE GENOMIC DNA]</scope>
    <source>
        <strain evidence="4">Peat soil MAG SbF1</strain>
    </source>
</reference>
<dbReference type="PROSITE" id="PS50887">
    <property type="entry name" value="GGDEF"/>
    <property type="match status" value="1"/>
</dbReference>
<dbReference type="Gene3D" id="3.30.70.270">
    <property type="match status" value="1"/>
</dbReference>
<proteinExistence type="predicted"/>
<dbReference type="NCBIfam" id="TIGR00254">
    <property type="entry name" value="GGDEF"/>
    <property type="match status" value="1"/>
</dbReference>
<accession>A0A2U3LXL0</accession>
<dbReference type="GO" id="GO:0043709">
    <property type="term" value="P:cell adhesion involved in single-species biofilm formation"/>
    <property type="evidence" value="ECO:0007669"/>
    <property type="project" value="TreeGrafter"/>
</dbReference>
<dbReference type="EC" id="2.7.7.65" evidence="3"/>
<dbReference type="SMART" id="SM00267">
    <property type="entry name" value="GGDEF"/>
    <property type="match status" value="1"/>
</dbReference>
<name>A0A2U3LXL0_9FIRM</name>
<dbReference type="GO" id="GO:1902201">
    <property type="term" value="P:negative regulation of bacterial-type flagellum-dependent cell motility"/>
    <property type="evidence" value="ECO:0007669"/>
    <property type="project" value="TreeGrafter"/>
</dbReference>
<keyword evidence="3" id="KW-0808">Transferase</keyword>
<organism evidence="3 4">
    <name type="scientific">Candidatus Desulfosporosinus infrequens</name>
    <dbReference type="NCBI Taxonomy" id="2043169"/>
    <lineage>
        <taxon>Bacteria</taxon>
        <taxon>Bacillati</taxon>
        <taxon>Bacillota</taxon>
        <taxon>Clostridia</taxon>
        <taxon>Eubacteriales</taxon>
        <taxon>Desulfitobacteriaceae</taxon>
        <taxon>Desulfosporosinus</taxon>
    </lineage>
</organism>
<dbReference type="InterPro" id="IPR029787">
    <property type="entry name" value="Nucleotide_cyclase"/>
</dbReference>
<dbReference type="FunFam" id="3.30.70.270:FF:000001">
    <property type="entry name" value="Diguanylate cyclase domain protein"/>
    <property type="match status" value="1"/>
</dbReference>
<sequence>MLDKSTPKDTPRFNIQPWLSGTTVTVILILIQGIPYLWLRVVGVTLVVVALFLVIQKLSVERRRLLSFITIDELTRVGNYRAYQERMRLEMQRSQRKHDPLTLILIDLDRFKNYNDSLGHRLGNELLYSAGQTFQDAVRSTDGVYRLGGDEFAIVLPETDMEAARHIVKRIQLSFGCLPNRAEVTLSMGMAIYAEEPLNDFFDRVDHLLYDIKANGGNGCQFERKLC</sequence>
<dbReference type="PANTHER" id="PTHR45138">
    <property type="entry name" value="REGULATORY COMPONENTS OF SENSORY TRANSDUCTION SYSTEM"/>
    <property type="match status" value="1"/>
</dbReference>
<dbReference type="SUPFAM" id="SSF55073">
    <property type="entry name" value="Nucleotide cyclase"/>
    <property type="match status" value="1"/>
</dbReference>
<dbReference type="InterPro" id="IPR043128">
    <property type="entry name" value="Rev_trsase/Diguanyl_cyclase"/>
</dbReference>
<gene>
    <name evidence="3" type="ORF">SBF1_930003</name>
</gene>
<evidence type="ECO:0000256" key="1">
    <source>
        <dbReference type="SAM" id="Phobius"/>
    </source>
</evidence>
<protein>
    <submittedName>
        <fullName evidence="3">Putative Diguanylate cyclase</fullName>
        <ecNumber evidence="3">2.7.7.65</ecNumber>
    </submittedName>
</protein>
<evidence type="ECO:0000313" key="4">
    <source>
        <dbReference type="Proteomes" id="UP000238916"/>
    </source>
</evidence>
<dbReference type="AlphaFoldDB" id="A0A2U3LXL0"/>
<dbReference type="GO" id="GO:0005886">
    <property type="term" value="C:plasma membrane"/>
    <property type="evidence" value="ECO:0007669"/>
    <property type="project" value="TreeGrafter"/>
</dbReference>